<evidence type="ECO:0000256" key="1">
    <source>
        <dbReference type="SAM" id="Phobius"/>
    </source>
</evidence>
<feature type="transmembrane region" description="Helical" evidence="1">
    <location>
        <begin position="37"/>
        <end position="56"/>
    </location>
</feature>
<reference evidence="2 3" key="1">
    <citation type="submission" date="2014-11" db="EMBL/GenBank/DDBJ databases">
        <title>Draft Genome Sequence of Brevibacterium linens AE038-8.</title>
        <authorList>
            <person name="Maizel D."/>
            <person name="Utturkar S.M."/>
            <person name="Brown S.D."/>
            <person name="Ferrero M."/>
            <person name="Rosen B.P."/>
        </authorList>
    </citation>
    <scope>NUCLEOTIDE SEQUENCE [LARGE SCALE GENOMIC DNA]</scope>
    <source>
        <strain evidence="2 3">AE038-8</strain>
    </source>
</reference>
<evidence type="ECO:0000313" key="3">
    <source>
        <dbReference type="Proteomes" id="UP000031488"/>
    </source>
</evidence>
<dbReference type="EMBL" id="JTJZ01000018">
    <property type="protein sequence ID" value="KHS52586.1"/>
    <property type="molecule type" value="Genomic_DNA"/>
</dbReference>
<protein>
    <submittedName>
        <fullName evidence="2">Uncharacterized protein</fullName>
    </submittedName>
</protein>
<proteinExistence type="predicted"/>
<dbReference type="AlphaFoldDB" id="A0A0B9AAI0"/>
<keyword evidence="1" id="KW-1133">Transmembrane helix</keyword>
<evidence type="ECO:0000313" key="2">
    <source>
        <dbReference type="EMBL" id="KHS52586.1"/>
    </source>
</evidence>
<dbReference type="OrthoDB" id="9981699at2"/>
<organism evidence="2 3">
    <name type="scientific">Brevibacterium linens</name>
    <dbReference type="NCBI Taxonomy" id="1703"/>
    <lineage>
        <taxon>Bacteria</taxon>
        <taxon>Bacillati</taxon>
        <taxon>Actinomycetota</taxon>
        <taxon>Actinomycetes</taxon>
        <taxon>Micrococcales</taxon>
        <taxon>Brevibacteriaceae</taxon>
        <taxon>Brevibacterium</taxon>
    </lineage>
</organism>
<name>A0A0B9AAI0_BRELN</name>
<keyword evidence="1" id="KW-0472">Membrane</keyword>
<keyword evidence="1" id="KW-0812">Transmembrane</keyword>
<comment type="caution">
    <text evidence="2">The sequence shown here is derived from an EMBL/GenBank/DDBJ whole genome shotgun (WGS) entry which is preliminary data.</text>
</comment>
<sequence>MSRIPVHRRRRIAWLYTPILVTSMAAYFYIYTQTITLNGLGLLTMLTAFAALVAITREGTEK</sequence>
<dbReference type="RefSeq" id="WP_039208885.1">
    <property type="nucleotide sequence ID" value="NZ_JTJZ01000018.1"/>
</dbReference>
<accession>A0A0B9AAI0</accession>
<gene>
    <name evidence="2" type="ORF">AE0388_1569</name>
</gene>
<feature type="transmembrane region" description="Helical" evidence="1">
    <location>
        <begin position="12"/>
        <end position="31"/>
    </location>
</feature>
<dbReference type="Proteomes" id="UP000031488">
    <property type="component" value="Unassembled WGS sequence"/>
</dbReference>
<dbReference type="PATRIC" id="fig|1703.6.peg.1457"/>
<keyword evidence="3" id="KW-1185">Reference proteome</keyword>